<reference evidence="7 9" key="1">
    <citation type="submission" date="2013-04" db="EMBL/GenBank/DDBJ databases">
        <title>The Genome Sequence of Bacteroides massiliensis dnLKV3.</title>
        <authorList>
            <consortium name="The Broad Institute Genomics Platform"/>
            <consortium name="The Broad Institute Genome Sequencing Center for Infectious Disease"/>
            <person name="Earl A."/>
            <person name="Xavier R."/>
            <person name="Kuhn K."/>
            <person name="Stappenbeck T."/>
            <person name="Walker B."/>
            <person name="Young S."/>
            <person name="Zeng Q."/>
            <person name="Gargeya S."/>
            <person name="Fitzgerald M."/>
            <person name="Haas B."/>
            <person name="Abouelleil A."/>
            <person name="Allen A.W."/>
            <person name="Alvarado L."/>
            <person name="Arachchi H.M."/>
            <person name="Berlin A.M."/>
            <person name="Chapman S.B."/>
            <person name="Gainer-Dewar J."/>
            <person name="Goldberg J."/>
            <person name="Griggs A."/>
            <person name="Gujja S."/>
            <person name="Hansen M."/>
            <person name="Howarth C."/>
            <person name="Imamovic A."/>
            <person name="Ireland A."/>
            <person name="Larimer J."/>
            <person name="McCowan C."/>
            <person name="Murphy C."/>
            <person name="Pearson M."/>
            <person name="Poon T.W."/>
            <person name="Priest M."/>
            <person name="Roberts A."/>
            <person name="Saif S."/>
            <person name="Shea T."/>
            <person name="Sisk P."/>
            <person name="Sykes S."/>
            <person name="Wortman J."/>
            <person name="Nusbaum C."/>
            <person name="Birren B."/>
        </authorList>
    </citation>
    <scope>NUCLEOTIDE SEQUENCE [LARGE SCALE GENOMIC DNA]</scope>
    <source>
        <strain evidence="7">DnLKV3</strain>
        <strain evidence="9">dnLKV3</strain>
    </source>
</reference>
<dbReference type="PANTHER" id="PTHR43133:SF46">
    <property type="entry name" value="RNA POLYMERASE SIGMA-70 FACTOR ECF SUBFAMILY"/>
    <property type="match status" value="1"/>
</dbReference>
<dbReference type="GO" id="GO:0016987">
    <property type="term" value="F:sigma factor activity"/>
    <property type="evidence" value="ECO:0007669"/>
    <property type="project" value="UniProtKB-KW"/>
</dbReference>
<evidence type="ECO:0000313" key="9">
    <source>
        <dbReference type="Proteomes" id="UP000014200"/>
    </source>
</evidence>
<protein>
    <submittedName>
        <fullName evidence="7 8">RNA polymerase sigma-70 factor</fullName>
    </submittedName>
</protein>
<dbReference type="Proteomes" id="UP000014200">
    <property type="component" value="Unassembled WGS sequence"/>
</dbReference>
<dbReference type="EMBL" id="SRYJ01000011">
    <property type="protein sequence ID" value="TGY71516.1"/>
    <property type="molecule type" value="Genomic_DNA"/>
</dbReference>
<evidence type="ECO:0000256" key="2">
    <source>
        <dbReference type="ARBA" id="ARBA00023015"/>
    </source>
</evidence>
<dbReference type="Gene3D" id="1.10.10.10">
    <property type="entry name" value="Winged helix-like DNA-binding domain superfamily/Winged helix DNA-binding domain"/>
    <property type="match status" value="1"/>
</dbReference>
<dbReference type="InterPro" id="IPR013249">
    <property type="entry name" value="RNA_pol_sigma70_r4_t2"/>
</dbReference>
<dbReference type="Proteomes" id="UP000310760">
    <property type="component" value="Unassembled WGS sequence"/>
</dbReference>
<evidence type="ECO:0000256" key="3">
    <source>
        <dbReference type="ARBA" id="ARBA00023082"/>
    </source>
</evidence>
<comment type="caution">
    <text evidence="7">The sequence shown here is derived from an EMBL/GenBank/DDBJ whole genome shotgun (WGS) entry which is preliminary data.</text>
</comment>
<dbReference type="InterPro" id="IPR013325">
    <property type="entry name" value="RNA_pol_sigma_r2"/>
</dbReference>
<dbReference type="InterPro" id="IPR014327">
    <property type="entry name" value="RNA_pol_sigma70_bacteroid"/>
</dbReference>
<name>R9IE23_9BACT</name>
<dbReference type="NCBIfam" id="TIGR02985">
    <property type="entry name" value="Sig70_bacteroi1"/>
    <property type="match status" value="1"/>
</dbReference>
<dbReference type="Pfam" id="PF04542">
    <property type="entry name" value="Sigma70_r2"/>
    <property type="match status" value="1"/>
</dbReference>
<dbReference type="InterPro" id="IPR039425">
    <property type="entry name" value="RNA_pol_sigma-70-like"/>
</dbReference>
<dbReference type="RefSeq" id="WP_016274814.1">
    <property type="nucleotide sequence ID" value="NZ_CAJUNV010000031.1"/>
</dbReference>
<dbReference type="SUPFAM" id="SSF88659">
    <property type="entry name" value="Sigma3 and sigma4 domains of RNA polymerase sigma factors"/>
    <property type="match status" value="1"/>
</dbReference>
<keyword evidence="4" id="KW-0804">Transcription</keyword>
<dbReference type="PATRIC" id="fig|1235788.3.peg.326"/>
<evidence type="ECO:0000313" key="7">
    <source>
        <dbReference type="EMBL" id="EOS16650.1"/>
    </source>
</evidence>
<organism evidence="7 9">
    <name type="scientific">Phocaeicola sartorii</name>
    <dbReference type="NCBI Taxonomy" id="671267"/>
    <lineage>
        <taxon>Bacteria</taxon>
        <taxon>Pseudomonadati</taxon>
        <taxon>Bacteroidota</taxon>
        <taxon>Bacteroidia</taxon>
        <taxon>Bacteroidales</taxon>
        <taxon>Bacteroidaceae</taxon>
        <taxon>Phocaeicola</taxon>
    </lineage>
</organism>
<evidence type="ECO:0000256" key="4">
    <source>
        <dbReference type="ARBA" id="ARBA00023163"/>
    </source>
</evidence>
<sequence>MDLCQFSRFLNEYQQGFIRFAYTYVHDRMAAEDIVIEAFTYYWDHKDKITDASNIPAYVLTTVKHKCIDYLRHEQVCRDASDELYQLYSWEISTRIATLENFEPSEVFTSDIQRLVDEALEKLPEQTRRAFTMSRYENKSHQEIATTLGITVKGVEFHISKATRLFREVLKDYLPSFLLYTLF</sequence>
<dbReference type="PANTHER" id="PTHR43133">
    <property type="entry name" value="RNA POLYMERASE ECF-TYPE SIGMA FACTO"/>
    <property type="match status" value="1"/>
</dbReference>
<proteinExistence type="inferred from homology"/>
<dbReference type="Pfam" id="PF08281">
    <property type="entry name" value="Sigma70_r4_2"/>
    <property type="match status" value="1"/>
</dbReference>
<evidence type="ECO:0000259" key="5">
    <source>
        <dbReference type="Pfam" id="PF04542"/>
    </source>
</evidence>
<dbReference type="SUPFAM" id="SSF88946">
    <property type="entry name" value="Sigma2 domain of RNA polymerase sigma factors"/>
    <property type="match status" value="1"/>
</dbReference>
<reference evidence="8 10" key="2">
    <citation type="submission" date="2019-04" db="EMBL/GenBank/DDBJ databases">
        <title>Microbes associate with the intestines of laboratory mice.</title>
        <authorList>
            <person name="Navarre W."/>
            <person name="Wong E."/>
            <person name="Huang K."/>
            <person name="Tropini C."/>
            <person name="Ng K."/>
            <person name="Yu B."/>
        </authorList>
    </citation>
    <scope>NUCLEOTIDE SEQUENCE [LARGE SCALE GENOMIC DNA]</scope>
    <source>
        <strain evidence="8 10">NM22_B1</strain>
    </source>
</reference>
<dbReference type="EMBL" id="ASSP01000003">
    <property type="protein sequence ID" value="EOS16650.1"/>
    <property type="molecule type" value="Genomic_DNA"/>
</dbReference>
<keyword evidence="3" id="KW-0731">Sigma factor</keyword>
<gene>
    <name evidence="7" type="ORF">C802_00329</name>
    <name evidence="8" type="ORF">E5339_06210</name>
</gene>
<dbReference type="InterPro" id="IPR014284">
    <property type="entry name" value="RNA_pol_sigma-70_dom"/>
</dbReference>
<dbReference type="GO" id="GO:0003677">
    <property type="term" value="F:DNA binding"/>
    <property type="evidence" value="ECO:0007669"/>
    <property type="project" value="InterPro"/>
</dbReference>
<dbReference type="InterPro" id="IPR036388">
    <property type="entry name" value="WH-like_DNA-bd_sf"/>
</dbReference>
<evidence type="ECO:0000313" key="10">
    <source>
        <dbReference type="Proteomes" id="UP000310760"/>
    </source>
</evidence>
<feature type="domain" description="RNA polymerase sigma-70 region 2" evidence="5">
    <location>
        <begin position="11"/>
        <end position="75"/>
    </location>
</feature>
<dbReference type="STRING" id="1235788.C802_00329"/>
<feature type="domain" description="RNA polymerase sigma factor 70 region 4 type 2" evidence="6">
    <location>
        <begin position="114"/>
        <end position="162"/>
    </location>
</feature>
<evidence type="ECO:0000259" key="6">
    <source>
        <dbReference type="Pfam" id="PF08281"/>
    </source>
</evidence>
<dbReference type="InterPro" id="IPR013324">
    <property type="entry name" value="RNA_pol_sigma_r3/r4-like"/>
</dbReference>
<keyword evidence="9" id="KW-1185">Reference proteome</keyword>
<dbReference type="CDD" id="cd06171">
    <property type="entry name" value="Sigma70_r4"/>
    <property type="match status" value="1"/>
</dbReference>
<dbReference type="AlphaFoldDB" id="R9IE23"/>
<evidence type="ECO:0000313" key="8">
    <source>
        <dbReference type="EMBL" id="TGY71516.1"/>
    </source>
</evidence>
<evidence type="ECO:0000256" key="1">
    <source>
        <dbReference type="ARBA" id="ARBA00010641"/>
    </source>
</evidence>
<dbReference type="InterPro" id="IPR007627">
    <property type="entry name" value="RNA_pol_sigma70_r2"/>
</dbReference>
<dbReference type="Gene3D" id="1.10.1740.10">
    <property type="match status" value="1"/>
</dbReference>
<dbReference type="OrthoDB" id="1045557at2"/>
<accession>R9IE23</accession>
<dbReference type="HOGENOM" id="CLU_047691_4_0_10"/>
<dbReference type="GO" id="GO:0006352">
    <property type="term" value="P:DNA-templated transcription initiation"/>
    <property type="evidence" value="ECO:0007669"/>
    <property type="project" value="InterPro"/>
</dbReference>
<keyword evidence="2" id="KW-0805">Transcription regulation</keyword>
<dbReference type="NCBIfam" id="TIGR02937">
    <property type="entry name" value="sigma70-ECF"/>
    <property type="match status" value="1"/>
</dbReference>
<dbReference type="GeneID" id="82151892"/>
<comment type="similarity">
    <text evidence="1">Belongs to the sigma-70 factor family. ECF subfamily.</text>
</comment>